<evidence type="ECO:0000313" key="11">
    <source>
        <dbReference type="Proteomes" id="UP000696573"/>
    </source>
</evidence>
<dbReference type="SUPFAM" id="SSF53187">
    <property type="entry name" value="Zn-dependent exopeptidases"/>
    <property type="match status" value="1"/>
</dbReference>
<dbReference type="Gene3D" id="3.40.630.10">
    <property type="entry name" value="Zn peptidases"/>
    <property type="match status" value="1"/>
</dbReference>
<comment type="similarity">
    <text evidence="2">Belongs to the peptidase M28 family. M28B subfamily.</text>
</comment>
<evidence type="ECO:0000256" key="3">
    <source>
        <dbReference type="ARBA" id="ARBA00022670"/>
    </source>
</evidence>
<dbReference type="OrthoDB" id="10013407at2759"/>
<evidence type="ECO:0000256" key="5">
    <source>
        <dbReference type="ARBA" id="ARBA00022801"/>
    </source>
</evidence>
<dbReference type="Pfam" id="PF02225">
    <property type="entry name" value="PA"/>
    <property type="match status" value="1"/>
</dbReference>
<dbReference type="InterPro" id="IPR007484">
    <property type="entry name" value="Peptidase_M28"/>
</dbReference>
<dbReference type="EMBL" id="CABFNQ020000511">
    <property type="protein sequence ID" value="CAH0017655.1"/>
    <property type="molecule type" value="Genomic_DNA"/>
</dbReference>
<name>A0A9N9V321_9HYPO</name>
<dbReference type="GO" id="GO:0008235">
    <property type="term" value="F:metalloexopeptidase activity"/>
    <property type="evidence" value="ECO:0007669"/>
    <property type="project" value="InterPro"/>
</dbReference>
<comment type="cofactor">
    <cofactor evidence="1">
        <name>Zn(2+)</name>
        <dbReference type="ChEBI" id="CHEBI:29105"/>
    </cofactor>
</comment>
<dbReference type="InterPro" id="IPR003137">
    <property type="entry name" value="PA_domain"/>
</dbReference>
<keyword evidence="7" id="KW-0732">Signal</keyword>
<feature type="domain" description="Peptidase M28" evidence="9">
    <location>
        <begin position="244"/>
        <end position="433"/>
    </location>
</feature>
<evidence type="ECO:0000259" key="8">
    <source>
        <dbReference type="Pfam" id="PF02225"/>
    </source>
</evidence>
<accession>A0A9N9V321</accession>
<evidence type="ECO:0000256" key="1">
    <source>
        <dbReference type="ARBA" id="ARBA00001947"/>
    </source>
</evidence>
<keyword evidence="5 7" id="KW-0378">Hydrolase</keyword>
<dbReference type="EC" id="3.4.-.-" evidence="7"/>
<proteinExistence type="inferred from homology"/>
<dbReference type="PANTHER" id="PTHR12147">
    <property type="entry name" value="METALLOPEPTIDASE M28 FAMILY MEMBER"/>
    <property type="match status" value="1"/>
</dbReference>
<evidence type="ECO:0000256" key="7">
    <source>
        <dbReference type="RuleBase" id="RU361240"/>
    </source>
</evidence>
<evidence type="ECO:0000256" key="6">
    <source>
        <dbReference type="ARBA" id="ARBA00022833"/>
    </source>
</evidence>
<gene>
    <name evidence="10" type="ORF">CRHIZ90672A_00017773</name>
</gene>
<dbReference type="GO" id="GO:0006508">
    <property type="term" value="P:proteolysis"/>
    <property type="evidence" value="ECO:0007669"/>
    <property type="project" value="UniProtKB-KW"/>
</dbReference>
<keyword evidence="11" id="KW-1185">Reference proteome</keyword>
<dbReference type="Proteomes" id="UP000696573">
    <property type="component" value="Unassembled WGS sequence"/>
</dbReference>
<dbReference type="Gene3D" id="3.50.30.30">
    <property type="match status" value="1"/>
</dbReference>
<dbReference type="GO" id="GO:0046872">
    <property type="term" value="F:metal ion binding"/>
    <property type="evidence" value="ECO:0007669"/>
    <property type="project" value="UniProtKB-KW"/>
</dbReference>
<dbReference type="PANTHER" id="PTHR12147:SF26">
    <property type="entry name" value="PEPTIDASE M28 DOMAIN-CONTAINING PROTEIN"/>
    <property type="match status" value="1"/>
</dbReference>
<sequence length="489" mass="52694">MKLNHLAFVGLLAAEALATNDITPDKVEADIREDKLQSDLWNLLKIAKDNGGNRAFGLPGYNASLDFVLERVATRFGKHFDTTVQRFTHLFTSTNKITLTGPDGSAVRVQTLMYNNPTPEEGATGVLVALPIDDERGSGCFADQWEGIDVTDKIALVKRGSCAIADKLRFAKNLGAKAVVLTNNVPGDSITAATLSAENYGQIAPVGVITYEQGAAWKTRVDAGEELTVTLLVDAIAEDRESWNIISETKQGDPNNVIMLGAHLDSVQEGPGINDDGSGTAALLQIAESFKQYSGIKNKVRFAWWGAEESGLVGSLYYGSQLSSDEADKIRFYYNYDMIGSKVPFYEVYADTDAHKTGGNFLFDYLTSKGYPAEWGAFGSSSDYVAFIELGIPSSGLFTGAGAPNDACYHLACDDLDNVNWEAITVNTKAAARAAAELALSVEGIPPREKSTTNPASKRGIARNLTKWARLATGREKKHSCSGEDLSTV</sequence>
<evidence type="ECO:0000256" key="4">
    <source>
        <dbReference type="ARBA" id="ARBA00022723"/>
    </source>
</evidence>
<feature type="domain" description="PA" evidence="8">
    <location>
        <begin position="124"/>
        <end position="217"/>
    </location>
</feature>
<keyword evidence="6 7" id="KW-0862">Zinc</keyword>
<feature type="signal peptide" evidence="7">
    <location>
        <begin position="1"/>
        <end position="18"/>
    </location>
</feature>
<comment type="caution">
    <text evidence="10">The sequence shown here is derived from an EMBL/GenBank/DDBJ whole genome shotgun (WGS) entry which is preliminary data.</text>
</comment>
<dbReference type="InterPro" id="IPR045175">
    <property type="entry name" value="M28_fam"/>
</dbReference>
<protein>
    <recommendedName>
        <fullName evidence="7">Peptide hydrolase</fullName>
        <ecNumber evidence="7">3.4.-.-</ecNumber>
    </recommendedName>
</protein>
<dbReference type="SUPFAM" id="SSF52025">
    <property type="entry name" value="PA domain"/>
    <property type="match status" value="1"/>
</dbReference>
<dbReference type="CDD" id="cd04816">
    <property type="entry name" value="PA_SaNapH_like"/>
    <property type="match status" value="1"/>
</dbReference>
<evidence type="ECO:0000313" key="10">
    <source>
        <dbReference type="EMBL" id="CAH0017655.1"/>
    </source>
</evidence>
<evidence type="ECO:0000259" key="9">
    <source>
        <dbReference type="Pfam" id="PF04389"/>
    </source>
</evidence>
<dbReference type="Pfam" id="PF04389">
    <property type="entry name" value="Peptidase_M28"/>
    <property type="match status" value="1"/>
</dbReference>
<feature type="chain" id="PRO_5040541928" description="Peptide hydrolase" evidence="7">
    <location>
        <begin position="19"/>
        <end position="489"/>
    </location>
</feature>
<reference evidence="10" key="1">
    <citation type="submission" date="2021-10" db="EMBL/GenBank/DDBJ databases">
        <authorList>
            <person name="Piombo E."/>
        </authorList>
    </citation>
    <scope>NUCLEOTIDE SEQUENCE</scope>
</reference>
<dbReference type="AlphaFoldDB" id="A0A9N9V321"/>
<organism evidence="10 11">
    <name type="scientific">Clonostachys rhizophaga</name>
    <dbReference type="NCBI Taxonomy" id="160324"/>
    <lineage>
        <taxon>Eukaryota</taxon>
        <taxon>Fungi</taxon>
        <taxon>Dikarya</taxon>
        <taxon>Ascomycota</taxon>
        <taxon>Pezizomycotina</taxon>
        <taxon>Sordariomycetes</taxon>
        <taxon>Hypocreomycetidae</taxon>
        <taxon>Hypocreales</taxon>
        <taxon>Bionectriaceae</taxon>
        <taxon>Clonostachys</taxon>
    </lineage>
</organism>
<evidence type="ECO:0000256" key="2">
    <source>
        <dbReference type="ARBA" id="ARBA00005634"/>
    </source>
</evidence>
<dbReference type="InterPro" id="IPR046450">
    <property type="entry name" value="PA_dom_sf"/>
</dbReference>
<keyword evidence="3 7" id="KW-0645">Protease</keyword>
<keyword evidence="4 7" id="KW-0479">Metal-binding</keyword>